<comment type="catalytic activity">
    <reaction evidence="22">
        <text>DNA(n) + a 2'-deoxyribonucleoside 5'-triphosphate = DNA(n+1) + diphosphate</text>
        <dbReference type="Rhea" id="RHEA:22508"/>
        <dbReference type="Rhea" id="RHEA-COMP:17339"/>
        <dbReference type="Rhea" id="RHEA-COMP:17340"/>
        <dbReference type="ChEBI" id="CHEBI:33019"/>
        <dbReference type="ChEBI" id="CHEBI:61560"/>
        <dbReference type="ChEBI" id="CHEBI:173112"/>
        <dbReference type="EC" id="2.7.7.7"/>
    </reaction>
</comment>
<dbReference type="Gene3D" id="3.30.420.10">
    <property type="entry name" value="Ribonuclease H-like superfamily/Ribonuclease H"/>
    <property type="match status" value="1"/>
</dbReference>
<dbReference type="GO" id="GO:0032196">
    <property type="term" value="P:transposition"/>
    <property type="evidence" value="ECO:0007669"/>
    <property type="project" value="UniProtKB-KW"/>
</dbReference>
<dbReference type="Pfam" id="PF14223">
    <property type="entry name" value="Retrotran_gag_2"/>
    <property type="match status" value="1"/>
</dbReference>
<dbReference type="CDD" id="cd09272">
    <property type="entry name" value="RNase_HI_RT_Ty1"/>
    <property type="match status" value="1"/>
</dbReference>
<dbReference type="PANTHER" id="PTHR42648:SF11">
    <property type="entry name" value="TRANSPOSON TY4-P GAG-POL POLYPROTEIN"/>
    <property type="match status" value="1"/>
</dbReference>
<keyword evidence="3" id="KW-1188">Viral release from host cell</keyword>
<feature type="region of interest" description="Disordered" evidence="23">
    <location>
        <begin position="761"/>
        <end position="794"/>
    </location>
</feature>
<keyword evidence="17" id="KW-0808">Transferase</keyword>
<gene>
    <name evidence="25" type="ORF">TRAPUB_3722</name>
</gene>
<feature type="region of interest" description="Disordered" evidence="23">
    <location>
        <begin position="227"/>
        <end position="265"/>
    </location>
</feature>
<dbReference type="InterPro" id="IPR043502">
    <property type="entry name" value="DNA/RNA_pol_sf"/>
</dbReference>
<keyword evidence="9" id="KW-0064">Aspartyl protease</keyword>
<evidence type="ECO:0000256" key="3">
    <source>
        <dbReference type="ARBA" id="ARBA00022612"/>
    </source>
</evidence>
<evidence type="ECO:0000256" key="1">
    <source>
        <dbReference type="ARBA" id="ARBA00002180"/>
    </source>
</evidence>
<evidence type="ECO:0000256" key="2">
    <source>
        <dbReference type="ARBA" id="ARBA00022578"/>
    </source>
</evidence>
<evidence type="ECO:0000256" key="18">
    <source>
        <dbReference type="ARBA" id="ARBA00023113"/>
    </source>
</evidence>
<dbReference type="GO" id="GO:0005634">
    <property type="term" value="C:nucleus"/>
    <property type="evidence" value="ECO:0007669"/>
    <property type="project" value="UniProtKB-ARBA"/>
</dbReference>
<dbReference type="InterPro" id="IPR013103">
    <property type="entry name" value="RVT_2"/>
</dbReference>
<keyword evidence="2" id="KW-0815">Transposition</keyword>
<dbReference type="OrthoDB" id="2742630at2759"/>
<sequence>MSDLITHAKVSPLDTAEDWTTWETQMEDLLWEAKLWPYVNGKKARPVVAEKETVTAGKQAEMDSWDEKDRTALSAIRLRVSKRVIKLIRNVKTSREAWEKLKKNFETKGLGKIIEIRRKLAVSRFSDGEDLDEWLQQMIEWREDLISLGRTVPDDEFSIMLLAALPESWQAFTASFRDDEIDDADKVQGRIREHARRLQTSDTALVANQRRTGPLCYKCGKLGLKRDCPNHDRKPGGGVSRGGDRREQKGDRKGKGGKTMVAEESEGESDYSCAIIAAPTSGEIALPAVADDAWITDSGTTSHVARERRAFVEYESTPGQTLHGAGTTPILGRGSIRMRFVHGGKTTALTLRNVLHAPGVPYNLLSIGRVEAAGHKVEMDGGELRLRNEKGRVYGSGRRIGNFLYQVEGEIEAPAPNVACAAAVSHPRRKKTLNEWHRVLGHPGMKTVIAMWKKGLVEGMDVDESEPPEDQCEACVQGKQTKVSYPKESGTVIEEIGDLVVMDTWGDAPTQGLGGERYFWAFTDGHSRHTEIAFGKHKSEALGHFQAYKAMVENKFGHKIKKIRCDNGGEFLSKEFKAYLCAEGIELDTTAPRSSAQNGIAERVHRTLLDRARAARIAAGLPKFLWPQAVAHIVYLKNRLPMRALKGKTPEEVWTGKKPSVADLQEWGTKCWVLTSPSKRSKLDPRSQPMHFVGMAPGSKAWLFYDRKGRRVGKSRDIVFAVPKRATVQPEDNNFDYISPAPLKGENGSGLSDLITEQAEDDVTRLEPPQAPTKPVQGESSSVPEQKVAGPVTGGRQLRQVARIDYKRFGDTGEKVQLDEAHVACVLTLVGTESASEPRNLREAQEQPEWPEWKRAMDEEIAQLRQLSAFREADLPSGRSPIGCRWVYRLKRDSEGRIIRYKARLVAQGFSQVPGLDYFETFAPVVRMDSLRTLAAIAAERGMGLRQYDVVGAYLNADLNEEIYMRQPPGYDDGSGKVLRLQKALYGLKQGGRKWNQHLNRVLVEELKFTRLDSDACVYVKTSKRGLILVGVHVDDMISAADTPELSAELETGLRKHFKITDLGEPQLLLGLEVSRSGRLITLRQTQFILSALKRYGMENCAPVSTPMDPNVRLLKEPEDADLSEMKDVPYQAAIGTLMYAALGTRPDISYAVQALSQFSSRPGPSHWTAVKRIFRYLKGSLDYGITYGRKGEPRVRAFYHNFRLEGYTDADWGANPVDRRSISGYAFLIGSGVIAWSSKKQAVVALSSTEAEYMAISYAARHAIWMRALLAELTFAQEQATKLNADNQSAIALSKDNVHHARSKHIDIRHHFIRECIESDTITLAYVPTDDNVADLFTKALARERFHMLRRQLGILSDAELRGSVGDNGL</sequence>
<dbReference type="GO" id="GO:0015074">
    <property type="term" value="P:DNA integration"/>
    <property type="evidence" value="ECO:0007669"/>
    <property type="project" value="UniProtKB-KW"/>
</dbReference>
<evidence type="ECO:0000256" key="19">
    <source>
        <dbReference type="ARBA" id="ARBA00023172"/>
    </source>
</evidence>
<evidence type="ECO:0000256" key="16">
    <source>
        <dbReference type="ARBA" id="ARBA00022918"/>
    </source>
</evidence>
<dbReference type="GO" id="GO:0003723">
    <property type="term" value="F:RNA binding"/>
    <property type="evidence" value="ECO:0007669"/>
    <property type="project" value="UniProtKB-KW"/>
</dbReference>
<keyword evidence="6" id="KW-0540">Nuclease</keyword>
<keyword evidence="7" id="KW-0479">Metal-binding</keyword>
<dbReference type="Pfam" id="PF00665">
    <property type="entry name" value="rve"/>
    <property type="match status" value="1"/>
</dbReference>
<keyword evidence="8" id="KW-0547">Nucleotide-binding</keyword>
<evidence type="ECO:0000256" key="12">
    <source>
        <dbReference type="ARBA" id="ARBA00022840"/>
    </source>
</evidence>
<dbReference type="GO" id="GO:0005524">
    <property type="term" value="F:ATP binding"/>
    <property type="evidence" value="ECO:0007669"/>
    <property type="project" value="UniProtKB-KW"/>
</dbReference>
<keyword evidence="12" id="KW-0067">ATP-binding</keyword>
<evidence type="ECO:0000256" key="22">
    <source>
        <dbReference type="ARBA" id="ARBA00049244"/>
    </source>
</evidence>
<protein>
    <submittedName>
        <fullName evidence="25">Retrovirus-related Pol polyprotein from transposon TNT 1-94</fullName>
    </submittedName>
</protein>
<reference evidence="25 26" key="1">
    <citation type="submission" date="2016-10" db="EMBL/GenBank/DDBJ databases">
        <title>Genome sequence of the basidiomycete white-rot fungus Trametes pubescens.</title>
        <authorList>
            <person name="Makela M.R."/>
            <person name="Granchi Z."/>
            <person name="Peng M."/>
            <person name="De Vries R.P."/>
            <person name="Grigoriev I."/>
            <person name="Riley R."/>
            <person name="Hilden K."/>
        </authorList>
    </citation>
    <scope>NUCLEOTIDE SEQUENCE [LARGE SCALE GENOMIC DNA]</scope>
    <source>
        <strain evidence="25 26">FBCC735</strain>
    </source>
</reference>
<keyword evidence="17" id="KW-0239">DNA-directed DNA polymerase</keyword>
<dbReference type="InterPro" id="IPR001584">
    <property type="entry name" value="Integrase_cat-core"/>
</dbReference>
<evidence type="ECO:0000259" key="24">
    <source>
        <dbReference type="PROSITE" id="PS50994"/>
    </source>
</evidence>
<evidence type="ECO:0000256" key="8">
    <source>
        <dbReference type="ARBA" id="ARBA00022741"/>
    </source>
</evidence>
<evidence type="ECO:0000313" key="25">
    <source>
        <dbReference type="EMBL" id="OJT05461.1"/>
    </source>
</evidence>
<keyword evidence="5" id="KW-0548">Nucleotidyltransferase</keyword>
<comment type="catalytic activity">
    <reaction evidence="21">
        <text>DNA(n) + a 2'-deoxyribonucleoside 5'-triphosphate = DNA(n+1) + diphosphate</text>
        <dbReference type="Rhea" id="RHEA:22508"/>
        <dbReference type="Rhea" id="RHEA-COMP:17339"/>
        <dbReference type="Rhea" id="RHEA-COMP:17340"/>
        <dbReference type="ChEBI" id="CHEBI:33019"/>
        <dbReference type="ChEBI" id="CHEBI:61560"/>
        <dbReference type="ChEBI" id="CHEBI:173112"/>
        <dbReference type="EC" id="2.7.7.49"/>
    </reaction>
</comment>
<dbReference type="EMBL" id="MNAD01001458">
    <property type="protein sequence ID" value="OJT05461.1"/>
    <property type="molecule type" value="Genomic_DNA"/>
</dbReference>
<accession>A0A1M2VCS6</accession>
<keyword evidence="13" id="KW-0460">Magnesium</keyword>
<keyword evidence="14" id="KW-0694">RNA-binding</keyword>
<keyword evidence="10" id="KW-0255">Endonuclease</keyword>
<dbReference type="InterPro" id="IPR057670">
    <property type="entry name" value="SH3_retrovirus"/>
</dbReference>
<dbReference type="Pfam" id="PF22936">
    <property type="entry name" value="Pol_BBD"/>
    <property type="match status" value="1"/>
</dbReference>
<organism evidence="25 26">
    <name type="scientific">Trametes pubescens</name>
    <name type="common">White-rot fungus</name>
    <dbReference type="NCBI Taxonomy" id="154538"/>
    <lineage>
        <taxon>Eukaryota</taxon>
        <taxon>Fungi</taxon>
        <taxon>Dikarya</taxon>
        <taxon>Basidiomycota</taxon>
        <taxon>Agaricomycotina</taxon>
        <taxon>Agaricomycetes</taxon>
        <taxon>Polyporales</taxon>
        <taxon>Polyporaceae</taxon>
        <taxon>Trametes</taxon>
    </lineage>
</organism>
<dbReference type="InterPro" id="IPR054722">
    <property type="entry name" value="PolX-like_BBD"/>
</dbReference>
<evidence type="ECO:0000256" key="5">
    <source>
        <dbReference type="ARBA" id="ARBA00022695"/>
    </source>
</evidence>
<dbReference type="OMA" id="WGEAINT"/>
<keyword evidence="4" id="KW-0645">Protease</keyword>
<keyword evidence="15" id="KW-0229">DNA integration</keyword>
<evidence type="ECO:0000256" key="13">
    <source>
        <dbReference type="ARBA" id="ARBA00022842"/>
    </source>
</evidence>
<dbReference type="GO" id="GO:0003964">
    <property type="term" value="F:RNA-directed DNA polymerase activity"/>
    <property type="evidence" value="ECO:0007669"/>
    <property type="project" value="UniProtKB-KW"/>
</dbReference>
<dbReference type="GO" id="GO:0003887">
    <property type="term" value="F:DNA-directed DNA polymerase activity"/>
    <property type="evidence" value="ECO:0007669"/>
    <property type="project" value="UniProtKB-KW"/>
</dbReference>
<dbReference type="SUPFAM" id="SSF56672">
    <property type="entry name" value="DNA/RNA polymerases"/>
    <property type="match status" value="1"/>
</dbReference>
<evidence type="ECO:0000313" key="26">
    <source>
        <dbReference type="Proteomes" id="UP000184267"/>
    </source>
</evidence>
<dbReference type="Pfam" id="PF07727">
    <property type="entry name" value="RVT_2"/>
    <property type="match status" value="1"/>
</dbReference>
<feature type="compositionally biased region" description="Basic and acidic residues" evidence="23">
    <location>
        <begin position="242"/>
        <end position="254"/>
    </location>
</feature>
<evidence type="ECO:0000256" key="20">
    <source>
        <dbReference type="ARBA" id="ARBA00023268"/>
    </source>
</evidence>
<dbReference type="Pfam" id="PF13976">
    <property type="entry name" value="gag_pre-integrs"/>
    <property type="match status" value="1"/>
</dbReference>
<evidence type="ECO:0000256" key="9">
    <source>
        <dbReference type="ARBA" id="ARBA00022750"/>
    </source>
</evidence>
<evidence type="ECO:0000256" key="6">
    <source>
        <dbReference type="ARBA" id="ARBA00022722"/>
    </source>
</evidence>
<dbReference type="Pfam" id="PF25597">
    <property type="entry name" value="SH3_retrovirus"/>
    <property type="match status" value="1"/>
</dbReference>
<evidence type="ECO:0000256" key="7">
    <source>
        <dbReference type="ARBA" id="ARBA00022723"/>
    </source>
</evidence>
<dbReference type="InterPro" id="IPR036397">
    <property type="entry name" value="RNaseH_sf"/>
</dbReference>
<keyword evidence="20" id="KW-0511">Multifunctional enzyme</keyword>
<proteinExistence type="predicted"/>
<evidence type="ECO:0000256" key="14">
    <source>
        <dbReference type="ARBA" id="ARBA00022884"/>
    </source>
</evidence>
<keyword evidence="16" id="KW-0695">RNA-directed DNA polymerase</keyword>
<dbReference type="Proteomes" id="UP000184267">
    <property type="component" value="Unassembled WGS sequence"/>
</dbReference>
<dbReference type="STRING" id="154538.A0A1M2VCS6"/>
<evidence type="ECO:0000256" key="11">
    <source>
        <dbReference type="ARBA" id="ARBA00022801"/>
    </source>
</evidence>
<evidence type="ECO:0000256" key="10">
    <source>
        <dbReference type="ARBA" id="ARBA00022759"/>
    </source>
</evidence>
<keyword evidence="26" id="KW-1185">Reference proteome</keyword>
<evidence type="ECO:0000256" key="15">
    <source>
        <dbReference type="ARBA" id="ARBA00022908"/>
    </source>
</evidence>
<evidence type="ECO:0000256" key="17">
    <source>
        <dbReference type="ARBA" id="ARBA00022932"/>
    </source>
</evidence>
<dbReference type="GO" id="GO:0004190">
    <property type="term" value="F:aspartic-type endopeptidase activity"/>
    <property type="evidence" value="ECO:0007669"/>
    <property type="project" value="UniProtKB-KW"/>
</dbReference>
<evidence type="ECO:0000256" key="4">
    <source>
        <dbReference type="ARBA" id="ARBA00022670"/>
    </source>
</evidence>
<dbReference type="InterPro" id="IPR025724">
    <property type="entry name" value="GAG-pre-integrase_dom"/>
</dbReference>
<feature type="domain" description="Integrase catalytic" evidence="24">
    <location>
        <begin position="482"/>
        <end position="658"/>
    </location>
</feature>
<dbReference type="PANTHER" id="PTHR42648">
    <property type="entry name" value="TRANSPOSASE, PUTATIVE-RELATED"/>
    <property type="match status" value="1"/>
</dbReference>
<dbReference type="SUPFAM" id="SSF53098">
    <property type="entry name" value="Ribonuclease H-like"/>
    <property type="match status" value="1"/>
</dbReference>
<dbReference type="GO" id="GO:0046872">
    <property type="term" value="F:metal ion binding"/>
    <property type="evidence" value="ECO:0007669"/>
    <property type="project" value="UniProtKB-KW"/>
</dbReference>
<comment type="caution">
    <text evidence="25">The sequence shown here is derived from an EMBL/GenBank/DDBJ whole genome shotgun (WGS) entry which is preliminary data.</text>
</comment>
<keyword evidence="18" id="KW-0917">Virion maturation</keyword>
<dbReference type="InterPro" id="IPR012337">
    <property type="entry name" value="RNaseH-like_sf"/>
</dbReference>
<dbReference type="InterPro" id="IPR039537">
    <property type="entry name" value="Retrotran_Ty1/copia-like"/>
</dbReference>
<dbReference type="GO" id="GO:0006508">
    <property type="term" value="P:proteolysis"/>
    <property type="evidence" value="ECO:0007669"/>
    <property type="project" value="UniProtKB-KW"/>
</dbReference>
<dbReference type="PROSITE" id="PS50994">
    <property type="entry name" value="INTEGRASE"/>
    <property type="match status" value="1"/>
</dbReference>
<dbReference type="GO" id="GO:0004519">
    <property type="term" value="F:endonuclease activity"/>
    <property type="evidence" value="ECO:0007669"/>
    <property type="project" value="UniProtKB-KW"/>
</dbReference>
<keyword evidence="19" id="KW-0233">DNA recombination</keyword>
<comment type="function">
    <text evidence="1">The aspartyl protease (PR) mediates the proteolytic cleavages of the Gag and Gag-Pol polyproteins after assembly of the VLP.</text>
</comment>
<dbReference type="GO" id="GO:0006310">
    <property type="term" value="P:DNA recombination"/>
    <property type="evidence" value="ECO:0007669"/>
    <property type="project" value="UniProtKB-KW"/>
</dbReference>
<keyword evidence="11" id="KW-0378">Hydrolase</keyword>
<evidence type="ECO:0000256" key="23">
    <source>
        <dbReference type="SAM" id="MobiDB-lite"/>
    </source>
</evidence>
<evidence type="ECO:0000256" key="21">
    <source>
        <dbReference type="ARBA" id="ARBA00048173"/>
    </source>
</evidence>
<name>A0A1M2VCS6_TRAPU</name>